<keyword evidence="1" id="KW-0479">Metal-binding</keyword>
<proteinExistence type="predicted"/>
<feature type="region of interest" description="Disordered" evidence="4">
    <location>
        <begin position="62"/>
        <end position="141"/>
    </location>
</feature>
<keyword evidence="3" id="KW-0862">Zinc</keyword>
<evidence type="ECO:0000313" key="6">
    <source>
        <dbReference type="Proteomes" id="UP000828390"/>
    </source>
</evidence>
<sequence length="228" mass="25626">MADELCISCDRIVSPRQHAITCDLCDRWQHRTCDTGISAKEYHQARKSQLELHFICRPCHRQEEPMPEPTAEPVQEELMPEPTAEPVQEEPMPEPTAEPVQEELMPEPTAEPVQEEPMPEPTAEPVQEEPMPEPTAEPVQEEPMQVDAHVLVPTLMNEAEIVAIAVAADDLDRDVATKYTKLEEKIQSLWDKYMGNEVSTTHFLKSVSRLYGPSDDMTADSVVGLSGE</sequence>
<dbReference type="CDD" id="cd15517">
    <property type="entry name" value="PHD_TCF19_like"/>
    <property type="match status" value="1"/>
</dbReference>
<accession>A0A9D4R8L1</accession>
<dbReference type="InterPro" id="IPR011011">
    <property type="entry name" value="Znf_FYVE_PHD"/>
</dbReference>
<protein>
    <recommendedName>
        <fullName evidence="7">PHD-type domain-containing protein</fullName>
    </recommendedName>
</protein>
<evidence type="ECO:0000256" key="2">
    <source>
        <dbReference type="ARBA" id="ARBA00022771"/>
    </source>
</evidence>
<comment type="caution">
    <text evidence="5">The sequence shown here is derived from an EMBL/GenBank/DDBJ whole genome shotgun (WGS) entry which is preliminary data.</text>
</comment>
<evidence type="ECO:0000313" key="5">
    <source>
        <dbReference type="EMBL" id="KAH3857280.1"/>
    </source>
</evidence>
<dbReference type="Gene3D" id="3.30.40.10">
    <property type="entry name" value="Zinc/RING finger domain, C3HC4 (zinc finger)"/>
    <property type="match status" value="1"/>
</dbReference>
<dbReference type="InterPro" id="IPR019786">
    <property type="entry name" value="Zinc_finger_PHD-type_CS"/>
</dbReference>
<organism evidence="5 6">
    <name type="scientific">Dreissena polymorpha</name>
    <name type="common">Zebra mussel</name>
    <name type="synonym">Mytilus polymorpha</name>
    <dbReference type="NCBI Taxonomy" id="45954"/>
    <lineage>
        <taxon>Eukaryota</taxon>
        <taxon>Metazoa</taxon>
        <taxon>Spiralia</taxon>
        <taxon>Lophotrochozoa</taxon>
        <taxon>Mollusca</taxon>
        <taxon>Bivalvia</taxon>
        <taxon>Autobranchia</taxon>
        <taxon>Heteroconchia</taxon>
        <taxon>Euheterodonta</taxon>
        <taxon>Imparidentia</taxon>
        <taxon>Neoheterodontei</taxon>
        <taxon>Myida</taxon>
        <taxon>Dreissenoidea</taxon>
        <taxon>Dreissenidae</taxon>
        <taxon>Dreissena</taxon>
    </lineage>
</organism>
<dbReference type="InterPro" id="IPR013083">
    <property type="entry name" value="Znf_RING/FYVE/PHD"/>
</dbReference>
<dbReference type="GO" id="GO:0008270">
    <property type="term" value="F:zinc ion binding"/>
    <property type="evidence" value="ECO:0007669"/>
    <property type="project" value="UniProtKB-KW"/>
</dbReference>
<gene>
    <name evidence="5" type="ORF">DPMN_099886</name>
</gene>
<evidence type="ECO:0000256" key="1">
    <source>
        <dbReference type="ARBA" id="ARBA00022723"/>
    </source>
</evidence>
<dbReference type="PROSITE" id="PS01359">
    <property type="entry name" value="ZF_PHD_1"/>
    <property type="match status" value="1"/>
</dbReference>
<evidence type="ECO:0008006" key="7">
    <source>
        <dbReference type="Google" id="ProtNLM"/>
    </source>
</evidence>
<keyword evidence="2" id="KW-0863">Zinc-finger</keyword>
<reference evidence="5" key="1">
    <citation type="journal article" date="2019" name="bioRxiv">
        <title>The Genome of the Zebra Mussel, Dreissena polymorpha: A Resource for Invasive Species Research.</title>
        <authorList>
            <person name="McCartney M.A."/>
            <person name="Auch B."/>
            <person name="Kono T."/>
            <person name="Mallez S."/>
            <person name="Zhang Y."/>
            <person name="Obille A."/>
            <person name="Becker A."/>
            <person name="Abrahante J.E."/>
            <person name="Garbe J."/>
            <person name="Badalamenti J.P."/>
            <person name="Herman A."/>
            <person name="Mangelson H."/>
            <person name="Liachko I."/>
            <person name="Sullivan S."/>
            <person name="Sone E.D."/>
            <person name="Koren S."/>
            <person name="Silverstein K.A.T."/>
            <person name="Beckman K.B."/>
            <person name="Gohl D.M."/>
        </authorList>
    </citation>
    <scope>NUCLEOTIDE SEQUENCE</scope>
    <source>
        <strain evidence="5">Duluth1</strain>
        <tissue evidence="5">Whole animal</tissue>
    </source>
</reference>
<evidence type="ECO:0000256" key="4">
    <source>
        <dbReference type="SAM" id="MobiDB-lite"/>
    </source>
</evidence>
<dbReference type="Proteomes" id="UP000828390">
    <property type="component" value="Unassembled WGS sequence"/>
</dbReference>
<reference evidence="5" key="2">
    <citation type="submission" date="2020-11" db="EMBL/GenBank/DDBJ databases">
        <authorList>
            <person name="McCartney M.A."/>
            <person name="Auch B."/>
            <person name="Kono T."/>
            <person name="Mallez S."/>
            <person name="Becker A."/>
            <person name="Gohl D.M."/>
            <person name="Silverstein K.A.T."/>
            <person name="Koren S."/>
            <person name="Bechman K.B."/>
            <person name="Herman A."/>
            <person name="Abrahante J.E."/>
            <person name="Garbe J."/>
        </authorList>
    </citation>
    <scope>NUCLEOTIDE SEQUENCE</scope>
    <source>
        <strain evidence="5">Duluth1</strain>
        <tissue evidence="5">Whole animal</tissue>
    </source>
</reference>
<dbReference type="SUPFAM" id="SSF57903">
    <property type="entry name" value="FYVE/PHD zinc finger"/>
    <property type="match status" value="1"/>
</dbReference>
<name>A0A9D4R8L1_DREPO</name>
<evidence type="ECO:0000256" key="3">
    <source>
        <dbReference type="ARBA" id="ARBA00022833"/>
    </source>
</evidence>
<keyword evidence="6" id="KW-1185">Reference proteome</keyword>
<dbReference type="AlphaFoldDB" id="A0A9D4R8L1"/>
<dbReference type="EMBL" id="JAIWYP010000003">
    <property type="protein sequence ID" value="KAH3857280.1"/>
    <property type="molecule type" value="Genomic_DNA"/>
</dbReference>